<evidence type="ECO:0000313" key="2">
    <source>
        <dbReference type="Proteomes" id="UP001497535"/>
    </source>
</evidence>
<protein>
    <submittedName>
        <fullName evidence="1">Uncharacterized protein</fullName>
    </submittedName>
</protein>
<organism evidence="1 2">
    <name type="scientific">Meloidogyne enterolobii</name>
    <name type="common">Root-knot nematode worm</name>
    <name type="synonym">Meloidogyne mayaguensis</name>
    <dbReference type="NCBI Taxonomy" id="390850"/>
    <lineage>
        <taxon>Eukaryota</taxon>
        <taxon>Metazoa</taxon>
        <taxon>Ecdysozoa</taxon>
        <taxon>Nematoda</taxon>
        <taxon>Chromadorea</taxon>
        <taxon>Rhabditida</taxon>
        <taxon>Tylenchina</taxon>
        <taxon>Tylenchomorpha</taxon>
        <taxon>Tylenchoidea</taxon>
        <taxon>Meloidogynidae</taxon>
        <taxon>Meloidogyninae</taxon>
        <taxon>Meloidogyne</taxon>
    </lineage>
</organism>
<gene>
    <name evidence="1" type="ORF">MENTE1834_LOCUS3822</name>
</gene>
<proteinExistence type="predicted"/>
<name>A0ACB0XUX9_MELEN</name>
<accession>A0ACB0XUX9</accession>
<reference evidence="1" key="1">
    <citation type="submission" date="2023-11" db="EMBL/GenBank/DDBJ databases">
        <authorList>
            <person name="Poullet M."/>
        </authorList>
    </citation>
    <scope>NUCLEOTIDE SEQUENCE</scope>
    <source>
        <strain evidence="1">E1834</strain>
    </source>
</reference>
<sequence>MLPVNLSVNSEPINKRGRPKKVIRPGRPRKNFNPVPQAAFDYEINAQQELNREINVEEDFSESIVSHTSTITLRRSSRISQCSSRLNEVMDSWPDDVRCKYCKANLLPSEAVGNTAFSKCCAKGRVSMPEKYASLQDIPLELFVVFNDPLKLEQRDKILKHSMLYNDHLAFGHIQIQRQRDFSESHKIVKCNNMINYFLWDFNPPGGGEQPLLRGQLFTLPAIEAANRLNEIALDVELDDDEINPIDVEPQDVEALRRIHPGRLEVQTAAGSRLVAQIYLDTGANVPDSLHYDVILKGRQGTGQVKMSWWDRNIDPTLFPLLFSKGQCGFGMRFI</sequence>
<evidence type="ECO:0000313" key="1">
    <source>
        <dbReference type="EMBL" id="CAK5018421.1"/>
    </source>
</evidence>
<dbReference type="Proteomes" id="UP001497535">
    <property type="component" value="Unassembled WGS sequence"/>
</dbReference>
<dbReference type="EMBL" id="CAVMJV010000003">
    <property type="protein sequence ID" value="CAK5018421.1"/>
    <property type="molecule type" value="Genomic_DNA"/>
</dbReference>
<comment type="caution">
    <text evidence="1">The sequence shown here is derived from an EMBL/GenBank/DDBJ whole genome shotgun (WGS) entry which is preliminary data.</text>
</comment>
<keyword evidence="2" id="KW-1185">Reference proteome</keyword>